<organism evidence="1 2">
    <name type="scientific">Mycena rosella</name>
    <name type="common">Pink bonnet</name>
    <name type="synonym">Agaricus rosellus</name>
    <dbReference type="NCBI Taxonomy" id="1033263"/>
    <lineage>
        <taxon>Eukaryota</taxon>
        <taxon>Fungi</taxon>
        <taxon>Dikarya</taxon>
        <taxon>Basidiomycota</taxon>
        <taxon>Agaricomycotina</taxon>
        <taxon>Agaricomycetes</taxon>
        <taxon>Agaricomycetidae</taxon>
        <taxon>Agaricales</taxon>
        <taxon>Marasmiineae</taxon>
        <taxon>Mycenaceae</taxon>
        <taxon>Mycena</taxon>
    </lineage>
</organism>
<evidence type="ECO:0000313" key="1">
    <source>
        <dbReference type="EMBL" id="KAJ7662872.1"/>
    </source>
</evidence>
<protein>
    <submittedName>
        <fullName evidence="1">Uncharacterized protein</fullName>
    </submittedName>
</protein>
<proteinExistence type="predicted"/>
<name>A0AAD7CT11_MYCRO</name>
<gene>
    <name evidence="1" type="ORF">B0H17DRAFT_1211860</name>
</gene>
<reference evidence="1" key="1">
    <citation type="submission" date="2023-03" db="EMBL/GenBank/DDBJ databases">
        <title>Massive genome expansion in bonnet fungi (Mycena s.s.) driven by repeated elements and novel gene families across ecological guilds.</title>
        <authorList>
            <consortium name="Lawrence Berkeley National Laboratory"/>
            <person name="Harder C.B."/>
            <person name="Miyauchi S."/>
            <person name="Viragh M."/>
            <person name="Kuo A."/>
            <person name="Thoen E."/>
            <person name="Andreopoulos B."/>
            <person name="Lu D."/>
            <person name="Skrede I."/>
            <person name="Drula E."/>
            <person name="Henrissat B."/>
            <person name="Morin E."/>
            <person name="Kohler A."/>
            <person name="Barry K."/>
            <person name="LaButti K."/>
            <person name="Morin E."/>
            <person name="Salamov A."/>
            <person name="Lipzen A."/>
            <person name="Mereny Z."/>
            <person name="Hegedus B."/>
            <person name="Baldrian P."/>
            <person name="Stursova M."/>
            <person name="Weitz H."/>
            <person name="Taylor A."/>
            <person name="Grigoriev I.V."/>
            <person name="Nagy L.G."/>
            <person name="Martin F."/>
            <person name="Kauserud H."/>
        </authorList>
    </citation>
    <scope>NUCLEOTIDE SEQUENCE</scope>
    <source>
        <strain evidence="1">CBHHK067</strain>
    </source>
</reference>
<sequence>MVYYHHRRLLASYPTLRVPPSMEVSARRDTPAFGISGANETWLSTHAGDMWAATVSRQLLSSNSAPNSEDSLLLVFARAFFGTWPLRLERHLLGALAHMRILYESRGAHAVVDGQDPLVAFWWLRPIAQSRPQKIGLLGGYHSFAVEDDTSESNVSMDGEPTVRLCFASHVIFSAPAPSAGAPSIPTSEFPGLSLRQRLIMHFHAVYSRILLDLTVRALQRGAV</sequence>
<comment type="caution">
    <text evidence="1">The sequence shown here is derived from an EMBL/GenBank/DDBJ whole genome shotgun (WGS) entry which is preliminary data.</text>
</comment>
<keyword evidence="2" id="KW-1185">Reference proteome</keyword>
<dbReference type="AlphaFoldDB" id="A0AAD7CT11"/>
<accession>A0AAD7CT11</accession>
<dbReference type="EMBL" id="JARKIE010000238">
    <property type="protein sequence ID" value="KAJ7662872.1"/>
    <property type="molecule type" value="Genomic_DNA"/>
</dbReference>
<dbReference type="Proteomes" id="UP001221757">
    <property type="component" value="Unassembled WGS sequence"/>
</dbReference>
<evidence type="ECO:0000313" key="2">
    <source>
        <dbReference type="Proteomes" id="UP001221757"/>
    </source>
</evidence>